<name>A0A1X3CUU9_9NEIS</name>
<feature type="signal peptide" evidence="1">
    <location>
        <begin position="1"/>
        <end position="28"/>
    </location>
</feature>
<evidence type="ECO:0000313" key="4">
    <source>
        <dbReference type="EMBL" id="SUA35898.1"/>
    </source>
</evidence>
<feature type="chain" id="PRO_5044568045" evidence="1">
    <location>
        <begin position="29"/>
        <end position="124"/>
    </location>
</feature>
<protein>
    <submittedName>
        <fullName evidence="3">Uncharacterized protein</fullName>
    </submittedName>
</protein>
<evidence type="ECO:0000313" key="7">
    <source>
        <dbReference type="Proteomes" id="UP000254055"/>
    </source>
</evidence>
<dbReference type="OrthoDB" id="8606750at2"/>
<dbReference type="STRING" id="326523.BWD10_00010"/>
<gene>
    <name evidence="2" type="ORF">BWD10_00010</name>
    <name evidence="4" type="ORF">NCTC12229_00305</name>
    <name evidence="3" type="ORF">SAMEA4504057_01568</name>
</gene>
<evidence type="ECO:0000313" key="3">
    <source>
        <dbReference type="EMBL" id="SNU80057.1"/>
    </source>
</evidence>
<reference evidence="3 6" key="2">
    <citation type="submission" date="2017-06" db="EMBL/GenBank/DDBJ databases">
        <authorList>
            <consortium name="Pathogen Informatics"/>
        </authorList>
    </citation>
    <scope>NUCLEOTIDE SEQUENCE [LARGE SCALE GENOMIC DNA]</scope>
    <source>
        <strain evidence="3 6">NCTC12230</strain>
    </source>
</reference>
<dbReference type="Proteomes" id="UP000193466">
    <property type="component" value="Unassembled WGS sequence"/>
</dbReference>
<reference evidence="4 7" key="3">
    <citation type="submission" date="2018-06" db="EMBL/GenBank/DDBJ databases">
        <authorList>
            <consortium name="Pathogen Informatics"/>
            <person name="Doyle S."/>
        </authorList>
    </citation>
    <scope>NUCLEOTIDE SEQUENCE [LARGE SCALE GENOMIC DNA]</scope>
    <source>
        <strain evidence="4 7">NCTC12229</strain>
    </source>
</reference>
<keyword evidence="5" id="KW-1185">Reference proteome</keyword>
<proteinExistence type="predicted"/>
<dbReference type="Proteomes" id="UP000215033">
    <property type="component" value="Chromosome 1"/>
</dbReference>
<dbReference type="EMBL" id="MTBM01000001">
    <property type="protein sequence ID" value="OSI11400.1"/>
    <property type="molecule type" value="Genomic_DNA"/>
</dbReference>
<dbReference type="EMBL" id="UGRS01000001">
    <property type="protein sequence ID" value="SUA35898.1"/>
    <property type="molecule type" value="Genomic_DNA"/>
</dbReference>
<dbReference type="AlphaFoldDB" id="A0A1X3CUU9"/>
<evidence type="ECO:0000256" key="1">
    <source>
        <dbReference type="SAM" id="SignalP"/>
    </source>
</evidence>
<dbReference type="RefSeq" id="WP_085362459.1">
    <property type="nucleotide sequence ID" value="NZ_LT906434.1"/>
</dbReference>
<evidence type="ECO:0000313" key="5">
    <source>
        <dbReference type="Proteomes" id="UP000193466"/>
    </source>
</evidence>
<organism evidence="3 6">
    <name type="scientific">Neisseria zoodegmatis</name>
    <dbReference type="NCBI Taxonomy" id="326523"/>
    <lineage>
        <taxon>Bacteria</taxon>
        <taxon>Pseudomonadati</taxon>
        <taxon>Pseudomonadota</taxon>
        <taxon>Betaproteobacteria</taxon>
        <taxon>Neisseriales</taxon>
        <taxon>Neisseriaceae</taxon>
        <taxon>Neisseria</taxon>
    </lineage>
</organism>
<accession>A0A1X3CUU9</accession>
<reference evidence="2 5" key="1">
    <citation type="submission" date="2017-01" db="EMBL/GenBank/DDBJ databases">
        <authorList>
            <person name="Wolfgang W.J."/>
            <person name="Cole J."/>
            <person name="Wroblewski D."/>
            <person name="Mcginnis J."/>
            <person name="Musser K.A."/>
        </authorList>
    </citation>
    <scope>NUCLEOTIDE SEQUENCE [LARGE SCALE GENOMIC DNA]</scope>
    <source>
        <strain evidence="2 5">DSM 21643</strain>
    </source>
</reference>
<evidence type="ECO:0000313" key="2">
    <source>
        <dbReference type="EMBL" id="OSI11400.1"/>
    </source>
</evidence>
<keyword evidence="1" id="KW-0732">Signal</keyword>
<dbReference type="EMBL" id="LT906434">
    <property type="protein sequence ID" value="SNU80057.1"/>
    <property type="molecule type" value="Genomic_DNA"/>
</dbReference>
<dbReference type="Proteomes" id="UP000254055">
    <property type="component" value="Unassembled WGS sequence"/>
</dbReference>
<sequence length="124" mass="14033">MIMMMRNLSKLNICLFFSVMMAPLQLMAEHPGFPDIPSTRSMITPEKMINEARVRPQDPKTNGYHVIDPYGNSYYVDNIVKPKCAFYANYINVDTSSSKRAGKVNQPKITSKAYIGKVNIKGCH</sequence>
<evidence type="ECO:0000313" key="6">
    <source>
        <dbReference type="Proteomes" id="UP000215033"/>
    </source>
</evidence>
<dbReference type="KEGG" id="nzo:SAMEA4504057_1568"/>